<evidence type="ECO:0000313" key="2">
    <source>
        <dbReference type="EMBL" id="QJA44028.1"/>
    </source>
</evidence>
<sequence length="63" mass="7209">MSEDRTSSPNDMHVMPTYGREHESSETCWCSPCPDAERDAERLRELKTTGSAGGRVWIHREDN</sequence>
<reference evidence="2" key="1">
    <citation type="submission" date="2020-03" db="EMBL/GenBank/DDBJ databases">
        <title>The deep terrestrial virosphere.</title>
        <authorList>
            <person name="Holmfeldt K."/>
            <person name="Nilsson E."/>
            <person name="Simone D."/>
            <person name="Lopez-Fernandez M."/>
            <person name="Wu X."/>
            <person name="de Brujin I."/>
            <person name="Lundin D."/>
            <person name="Andersson A."/>
            <person name="Bertilsson S."/>
            <person name="Dopson M."/>
        </authorList>
    </citation>
    <scope>NUCLEOTIDE SEQUENCE</scope>
    <source>
        <strain evidence="2">TM448A00065</strain>
        <strain evidence="3">TM448B00134</strain>
    </source>
</reference>
<dbReference type="AlphaFoldDB" id="A0A6H1Z913"/>
<protein>
    <submittedName>
        <fullName evidence="2">Uncharacterized protein</fullName>
    </submittedName>
</protein>
<proteinExistence type="predicted"/>
<feature type="region of interest" description="Disordered" evidence="1">
    <location>
        <begin position="1"/>
        <end position="29"/>
    </location>
</feature>
<accession>A0A6H1Z913</accession>
<dbReference type="EMBL" id="MT143972">
    <property type="protein sequence ID" value="QJA44028.1"/>
    <property type="molecule type" value="Genomic_DNA"/>
</dbReference>
<name>A0A6H1Z913_9ZZZZ</name>
<evidence type="ECO:0000313" key="3">
    <source>
        <dbReference type="EMBL" id="QJH93739.1"/>
    </source>
</evidence>
<evidence type="ECO:0000256" key="1">
    <source>
        <dbReference type="SAM" id="MobiDB-lite"/>
    </source>
</evidence>
<gene>
    <name evidence="2" type="ORF">TM448A00065_0074</name>
    <name evidence="3" type="ORF">TM448B00134_0033</name>
</gene>
<dbReference type="EMBL" id="MT144591">
    <property type="protein sequence ID" value="QJH93739.1"/>
    <property type="molecule type" value="Genomic_DNA"/>
</dbReference>
<organism evidence="2">
    <name type="scientific">viral metagenome</name>
    <dbReference type="NCBI Taxonomy" id="1070528"/>
    <lineage>
        <taxon>unclassified sequences</taxon>
        <taxon>metagenomes</taxon>
        <taxon>organismal metagenomes</taxon>
    </lineage>
</organism>